<reference evidence="1" key="2">
    <citation type="submission" date="2021-01" db="EMBL/GenBank/DDBJ databases">
        <authorList>
            <person name="Schikora-Tamarit M.A."/>
        </authorList>
    </citation>
    <scope>NUCLEOTIDE SEQUENCE</scope>
    <source>
        <strain evidence="1">CBS6075</strain>
    </source>
</reference>
<protein>
    <submittedName>
        <fullName evidence="1">Uncharacterized protein</fullName>
    </submittedName>
</protein>
<keyword evidence="2" id="KW-1185">Reference proteome</keyword>
<dbReference type="GeneID" id="70233080"/>
<gene>
    <name evidence="1" type="ORF">OGAPHI_001112</name>
</gene>
<evidence type="ECO:0000313" key="1">
    <source>
        <dbReference type="EMBL" id="KAH3670597.1"/>
    </source>
</evidence>
<dbReference type="Proteomes" id="UP000769157">
    <property type="component" value="Unassembled WGS sequence"/>
</dbReference>
<sequence>MAVLWPGAGCSVNCETIKYSVMNGSYLARTPYCSEAGSNCTVTHASAAIFMDSDERRALSMLVLIWWLNLTSCSISCSRAVSLYSSGTAYQPARNGDSVDRVTSSGAWFHTSWIITGTIGLRTLVNTRRISTNTVCVLRRFKQSAASV</sequence>
<comment type="caution">
    <text evidence="1">The sequence shown here is derived from an EMBL/GenBank/DDBJ whole genome shotgun (WGS) entry which is preliminary data.</text>
</comment>
<proteinExistence type="predicted"/>
<accession>A0A9P8PEX2</accession>
<reference evidence="1" key="1">
    <citation type="journal article" date="2021" name="Open Biol.">
        <title>Shared evolutionary footprints suggest mitochondrial oxidative damage underlies multiple complex I losses in fungi.</title>
        <authorList>
            <person name="Schikora-Tamarit M.A."/>
            <person name="Marcet-Houben M."/>
            <person name="Nosek J."/>
            <person name="Gabaldon T."/>
        </authorList>
    </citation>
    <scope>NUCLEOTIDE SEQUENCE</scope>
    <source>
        <strain evidence="1">CBS6075</strain>
    </source>
</reference>
<organism evidence="1 2">
    <name type="scientific">Ogataea philodendri</name>
    <dbReference type="NCBI Taxonomy" id="1378263"/>
    <lineage>
        <taxon>Eukaryota</taxon>
        <taxon>Fungi</taxon>
        <taxon>Dikarya</taxon>
        <taxon>Ascomycota</taxon>
        <taxon>Saccharomycotina</taxon>
        <taxon>Pichiomycetes</taxon>
        <taxon>Pichiales</taxon>
        <taxon>Pichiaceae</taxon>
        <taxon>Ogataea</taxon>
    </lineage>
</organism>
<dbReference type="EMBL" id="JAEUBE010000087">
    <property type="protein sequence ID" value="KAH3670597.1"/>
    <property type="molecule type" value="Genomic_DNA"/>
</dbReference>
<evidence type="ECO:0000313" key="2">
    <source>
        <dbReference type="Proteomes" id="UP000769157"/>
    </source>
</evidence>
<name>A0A9P8PEX2_9ASCO</name>
<dbReference type="RefSeq" id="XP_046064022.1">
    <property type="nucleotide sequence ID" value="XM_046201839.1"/>
</dbReference>
<dbReference type="AlphaFoldDB" id="A0A9P8PEX2"/>